<evidence type="ECO:0000313" key="8">
    <source>
        <dbReference type="Proteomes" id="UP000244336"/>
    </source>
</evidence>
<evidence type="ECO:0000259" key="6">
    <source>
        <dbReference type="PROSITE" id="PS51471"/>
    </source>
</evidence>
<organism evidence="7 8">
    <name type="scientific">Panicum hallii var. hallii</name>
    <dbReference type="NCBI Taxonomy" id="1504633"/>
    <lineage>
        <taxon>Eukaryota</taxon>
        <taxon>Viridiplantae</taxon>
        <taxon>Streptophyta</taxon>
        <taxon>Embryophyta</taxon>
        <taxon>Tracheophyta</taxon>
        <taxon>Spermatophyta</taxon>
        <taxon>Magnoliopsida</taxon>
        <taxon>Liliopsida</taxon>
        <taxon>Poales</taxon>
        <taxon>Poaceae</taxon>
        <taxon>PACMAD clade</taxon>
        <taxon>Panicoideae</taxon>
        <taxon>Panicodae</taxon>
        <taxon>Paniceae</taxon>
        <taxon>Panicinae</taxon>
        <taxon>Panicum</taxon>
        <taxon>Panicum sect. Panicum</taxon>
    </lineage>
</organism>
<gene>
    <name evidence="7" type="ORF">GQ55_7G042800</name>
</gene>
<dbReference type="InterPro" id="IPR026992">
    <property type="entry name" value="DIOX_N"/>
</dbReference>
<dbReference type="InterPro" id="IPR044861">
    <property type="entry name" value="IPNS-like_FE2OG_OXY"/>
</dbReference>
<proteinExistence type="inferred from homology"/>
<evidence type="ECO:0000256" key="2">
    <source>
        <dbReference type="ARBA" id="ARBA00022723"/>
    </source>
</evidence>
<dbReference type="SUPFAM" id="SSF51197">
    <property type="entry name" value="Clavaminate synthase-like"/>
    <property type="match status" value="1"/>
</dbReference>
<dbReference type="OrthoDB" id="288590at2759"/>
<keyword evidence="2 5" id="KW-0479">Metal-binding</keyword>
<dbReference type="STRING" id="1504633.A0A2T7CSH3"/>
<keyword evidence="8" id="KW-1185">Reference proteome</keyword>
<feature type="domain" description="Fe2OG dioxygenase" evidence="6">
    <location>
        <begin position="144"/>
        <end position="244"/>
    </location>
</feature>
<dbReference type="PANTHER" id="PTHR10209">
    <property type="entry name" value="OXIDOREDUCTASE, 2OG-FE II OXYGENASE FAMILY PROTEIN"/>
    <property type="match status" value="1"/>
</dbReference>
<dbReference type="Gene3D" id="2.60.120.330">
    <property type="entry name" value="B-lactam Antibiotic, Isopenicillin N Synthase, Chain"/>
    <property type="match status" value="2"/>
</dbReference>
<dbReference type="AlphaFoldDB" id="A0A2T7CSH3"/>
<keyword evidence="4 5" id="KW-0408">Iron</keyword>
<evidence type="ECO:0000256" key="1">
    <source>
        <dbReference type="ARBA" id="ARBA00008056"/>
    </source>
</evidence>
<evidence type="ECO:0000313" key="7">
    <source>
        <dbReference type="EMBL" id="PUZ46261.1"/>
    </source>
</evidence>
<dbReference type="Pfam" id="PF03171">
    <property type="entry name" value="2OG-FeII_Oxy"/>
    <property type="match status" value="1"/>
</dbReference>
<dbReference type="InterPro" id="IPR027443">
    <property type="entry name" value="IPNS-like_sf"/>
</dbReference>
<dbReference type="GO" id="GO:0051213">
    <property type="term" value="F:dioxygenase activity"/>
    <property type="evidence" value="ECO:0007669"/>
    <property type="project" value="UniProtKB-ARBA"/>
</dbReference>
<dbReference type="InterPro" id="IPR005123">
    <property type="entry name" value="Oxoglu/Fe-dep_dioxygenase_dom"/>
</dbReference>
<evidence type="ECO:0000256" key="5">
    <source>
        <dbReference type="RuleBase" id="RU003682"/>
    </source>
</evidence>
<dbReference type="Proteomes" id="UP000244336">
    <property type="component" value="Chromosome 7"/>
</dbReference>
<dbReference type="Gramene" id="PUZ46261">
    <property type="protein sequence ID" value="PUZ46261"/>
    <property type="gene ID" value="GQ55_7G042800"/>
</dbReference>
<dbReference type="Pfam" id="PF14226">
    <property type="entry name" value="DIOX_N"/>
    <property type="match status" value="1"/>
</dbReference>
<name>A0A2T7CSH3_9POAL</name>
<dbReference type="PANTHER" id="PTHR10209:SF428">
    <property type="entry name" value="OS04G0182200 PROTEIN"/>
    <property type="match status" value="1"/>
</dbReference>
<dbReference type="EMBL" id="CM009755">
    <property type="protein sequence ID" value="PUZ46261.1"/>
    <property type="molecule type" value="Genomic_DNA"/>
</dbReference>
<accession>A0A2T7CSH3</accession>
<evidence type="ECO:0000256" key="3">
    <source>
        <dbReference type="ARBA" id="ARBA00023002"/>
    </source>
</evidence>
<dbReference type="GO" id="GO:0046872">
    <property type="term" value="F:metal ion binding"/>
    <property type="evidence" value="ECO:0007669"/>
    <property type="project" value="UniProtKB-KW"/>
</dbReference>
<reference evidence="7 8" key="1">
    <citation type="submission" date="2018-04" db="EMBL/GenBank/DDBJ databases">
        <title>WGS assembly of Panicum hallii var. hallii HAL2.</title>
        <authorList>
            <person name="Lovell J."/>
            <person name="Jenkins J."/>
            <person name="Lowry D."/>
            <person name="Mamidi S."/>
            <person name="Sreedasyam A."/>
            <person name="Weng X."/>
            <person name="Barry K."/>
            <person name="Bonette J."/>
            <person name="Campitelli B."/>
            <person name="Daum C."/>
            <person name="Gordon S."/>
            <person name="Gould B."/>
            <person name="Lipzen A."/>
            <person name="MacQueen A."/>
            <person name="Palacio-Mejia J."/>
            <person name="Plott C."/>
            <person name="Shakirov E."/>
            <person name="Shu S."/>
            <person name="Yoshinaga Y."/>
            <person name="Zane M."/>
            <person name="Rokhsar D."/>
            <person name="Grimwood J."/>
            <person name="Schmutz J."/>
            <person name="Juenger T."/>
        </authorList>
    </citation>
    <scope>NUCLEOTIDE SEQUENCE [LARGE SCALE GENOMIC DNA]</scope>
    <source>
        <strain evidence="8">cv. HAL2</strain>
    </source>
</reference>
<dbReference type="PROSITE" id="PS51471">
    <property type="entry name" value="FE2OG_OXY"/>
    <property type="match status" value="1"/>
</dbReference>
<sequence>MFVTPAYDDHTAELCELDATHAGVRGIVASGAMHVPRIFRLLINLGGDHAAVVDAVSRTASEWGFSQVTGHGVPEEAMAAVVVAVRADKARLYSREPGKAVKYHCNFDLYQSPVANWRDTLYLRMAPDPPASDELPVSDIECNQGQIILSHYYPPCPQPELAIGPSRHSDSGFLTILLQDEVGGLQILHKDQCVDTTPTPGAFIINIADLLQLISNDKFSSVEHRVLAKNAKPRVSIACFFSTHFHPASTRTYGPIKELLSEKNPPLYRETLVRDYIADYYSIGLDGREKTALSGFRL</sequence>
<evidence type="ECO:0000256" key="4">
    <source>
        <dbReference type="ARBA" id="ARBA00023004"/>
    </source>
</evidence>
<protein>
    <recommendedName>
        <fullName evidence="6">Fe2OG dioxygenase domain-containing protein</fullName>
    </recommendedName>
</protein>
<keyword evidence="3 5" id="KW-0560">Oxidoreductase</keyword>
<comment type="similarity">
    <text evidence="1 5">Belongs to the iron/ascorbate-dependent oxidoreductase family.</text>
</comment>